<dbReference type="InterPro" id="IPR037143">
    <property type="entry name" value="4-PPantetheinyl_Trfase_dom_sf"/>
</dbReference>
<dbReference type="GO" id="GO:0019878">
    <property type="term" value="P:lysine biosynthetic process via aminoadipic acid"/>
    <property type="evidence" value="ECO:0007669"/>
    <property type="project" value="TreeGrafter"/>
</dbReference>
<protein>
    <recommendedName>
        <fullName evidence="2">4'-phosphopantetheinyl transferase domain-containing protein</fullName>
    </recommendedName>
</protein>
<keyword evidence="1" id="KW-0808">Transferase</keyword>
<reference evidence="3 4" key="1">
    <citation type="submission" date="2016-10" db="EMBL/GenBank/DDBJ databases">
        <title>Complete genome of the TMA-utilizing, human hosted archaeon Methanomethylophilus alvus Gen. nov, sp. nov., strain Mx-05, derived from a pure culture.</title>
        <authorList>
            <person name="Brugere J.-F."/>
            <person name="Ben Hania W."/>
            <person name="Chaudhary P.P."/>
            <person name="Gaci N."/>
            <person name="Borrel G."/>
            <person name="Cao Van Tuat L."/>
            <person name="Fardeau M.-L."/>
            <person name="Harris H.M.B."/>
            <person name="O'Toole P.W."/>
            <person name="Ollivier B."/>
        </authorList>
    </citation>
    <scope>NUCLEOTIDE SEQUENCE [LARGE SCALE GENOMIC DNA]</scope>
    <source>
        <strain evidence="3 4">Mx-05</strain>
    </source>
</reference>
<dbReference type="SUPFAM" id="SSF56214">
    <property type="entry name" value="4'-phosphopantetheinyl transferase"/>
    <property type="match status" value="1"/>
</dbReference>
<evidence type="ECO:0000256" key="1">
    <source>
        <dbReference type="ARBA" id="ARBA00022679"/>
    </source>
</evidence>
<dbReference type="Proteomes" id="UP000273278">
    <property type="component" value="Chromosome"/>
</dbReference>
<dbReference type="Gene3D" id="3.90.470.20">
    <property type="entry name" value="4'-phosphopantetheinyl transferase domain"/>
    <property type="match status" value="2"/>
</dbReference>
<gene>
    <name evidence="3" type="ORF">BKD89_00780</name>
</gene>
<organism evidence="3 4">
    <name type="scientific">Methanomethylophilus alvi</name>
    <dbReference type="NCBI Taxonomy" id="1291540"/>
    <lineage>
        <taxon>Archaea</taxon>
        <taxon>Methanobacteriati</taxon>
        <taxon>Thermoplasmatota</taxon>
        <taxon>Thermoplasmata</taxon>
        <taxon>Methanomassiliicoccales</taxon>
        <taxon>Methanomethylophilaceae</taxon>
        <taxon>Methanomethylophilus</taxon>
    </lineage>
</organism>
<sequence>MLDCYFLDISPLLNGGILVNSLTVLPKDRTMNVLSYGSPGDRARSAGSGMLIEYVRNEYGVKGRLKVDRFGKPSFSGGLPFSIARSGSYTIIAVSDEPVGVDLARASSLDAGTFPFMFTGEELSIINGSGRWRRVAACRMWTGKESYLKALGKNLSLDPGSFEIAKPHRSGFVMERPGWKIHELKAPKGYCASVCASPTAGTPSVKNLFLSDDGMSLF</sequence>
<dbReference type="PANTHER" id="PTHR12215">
    <property type="entry name" value="PHOSPHOPANTETHEINE TRANSFERASE"/>
    <property type="match status" value="1"/>
</dbReference>
<accession>A0A3G3IET9</accession>
<evidence type="ECO:0000313" key="4">
    <source>
        <dbReference type="Proteomes" id="UP000273278"/>
    </source>
</evidence>
<dbReference type="AlphaFoldDB" id="A0A3G3IET9"/>
<proteinExistence type="predicted"/>
<dbReference type="PANTHER" id="PTHR12215:SF10">
    <property type="entry name" value="L-AMINOADIPATE-SEMIALDEHYDE DEHYDROGENASE-PHOSPHOPANTETHEINYL TRANSFERASE"/>
    <property type="match status" value="1"/>
</dbReference>
<evidence type="ECO:0000259" key="2">
    <source>
        <dbReference type="Pfam" id="PF01648"/>
    </source>
</evidence>
<feature type="domain" description="4'-phosphopantetheinyl transferase" evidence="2">
    <location>
        <begin position="98"/>
        <end position="195"/>
    </location>
</feature>
<dbReference type="EMBL" id="CP017686">
    <property type="protein sequence ID" value="AYQ54356.1"/>
    <property type="molecule type" value="Genomic_DNA"/>
</dbReference>
<dbReference type="RefSeq" id="WP_015504066.1">
    <property type="nucleotide sequence ID" value="NZ_CP017686.1"/>
</dbReference>
<dbReference type="Pfam" id="PF01648">
    <property type="entry name" value="ACPS"/>
    <property type="match status" value="1"/>
</dbReference>
<dbReference type="InterPro" id="IPR008278">
    <property type="entry name" value="4-PPantetheinyl_Trfase_dom"/>
</dbReference>
<dbReference type="GO" id="GO:0005829">
    <property type="term" value="C:cytosol"/>
    <property type="evidence" value="ECO:0007669"/>
    <property type="project" value="TreeGrafter"/>
</dbReference>
<dbReference type="GO" id="GO:0000287">
    <property type="term" value="F:magnesium ion binding"/>
    <property type="evidence" value="ECO:0007669"/>
    <property type="project" value="InterPro"/>
</dbReference>
<dbReference type="InterPro" id="IPR050559">
    <property type="entry name" value="P-Pant_transferase_sf"/>
</dbReference>
<name>A0A3G3IET9_9ARCH</name>
<evidence type="ECO:0000313" key="3">
    <source>
        <dbReference type="EMBL" id="AYQ54356.1"/>
    </source>
</evidence>
<dbReference type="GeneID" id="41320959"/>
<dbReference type="GO" id="GO:0008897">
    <property type="term" value="F:holo-[acyl-carrier-protein] synthase activity"/>
    <property type="evidence" value="ECO:0007669"/>
    <property type="project" value="InterPro"/>
</dbReference>